<evidence type="ECO:0000313" key="9">
    <source>
        <dbReference type="EMBL" id="QDT57527.1"/>
    </source>
</evidence>
<evidence type="ECO:0000256" key="5">
    <source>
        <dbReference type="ARBA" id="ARBA00022842"/>
    </source>
</evidence>
<dbReference type="OrthoDB" id="9788394at2"/>
<dbReference type="Proteomes" id="UP000315003">
    <property type="component" value="Chromosome"/>
</dbReference>
<gene>
    <name evidence="9" type="primary">mobA</name>
    <name evidence="9" type="ORF">SV7mr_00090</name>
</gene>
<dbReference type="GO" id="GO:0005525">
    <property type="term" value="F:GTP binding"/>
    <property type="evidence" value="ECO:0007669"/>
    <property type="project" value="UniProtKB-KW"/>
</dbReference>
<dbReference type="SUPFAM" id="SSF53448">
    <property type="entry name" value="Nucleotide-diphospho-sugar transferases"/>
    <property type="match status" value="1"/>
</dbReference>
<keyword evidence="9" id="KW-0548">Nucleotidyltransferase</keyword>
<dbReference type="EC" id="2.7.7.77" evidence="9"/>
<protein>
    <submittedName>
        <fullName evidence="9">Putative molybdenum cofactor guanylyltransferase</fullName>
        <ecNumber evidence="9">2.7.7.77</ecNumber>
    </submittedName>
</protein>
<keyword evidence="1" id="KW-0963">Cytoplasm</keyword>
<evidence type="ECO:0000256" key="1">
    <source>
        <dbReference type="ARBA" id="ARBA00022490"/>
    </source>
</evidence>
<dbReference type="GO" id="GO:0046872">
    <property type="term" value="F:metal ion binding"/>
    <property type="evidence" value="ECO:0007669"/>
    <property type="project" value="UniProtKB-KW"/>
</dbReference>
<dbReference type="GO" id="GO:0006777">
    <property type="term" value="P:Mo-molybdopterin cofactor biosynthetic process"/>
    <property type="evidence" value="ECO:0007669"/>
    <property type="project" value="UniProtKB-KW"/>
</dbReference>
<dbReference type="AlphaFoldDB" id="A0A517SN21"/>
<dbReference type="InterPro" id="IPR025877">
    <property type="entry name" value="MobA-like_NTP_Trfase"/>
</dbReference>
<dbReference type="Pfam" id="PF12804">
    <property type="entry name" value="NTP_transf_3"/>
    <property type="match status" value="1"/>
</dbReference>
<dbReference type="RefSeq" id="WP_145268082.1">
    <property type="nucleotide sequence ID" value="NZ_CP036272.1"/>
</dbReference>
<evidence type="ECO:0000256" key="7">
    <source>
        <dbReference type="ARBA" id="ARBA00023150"/>
    </source>
</evidence>
<evidence type="ECO:0000259" key="8">
    <source>
        <dbReference type="Pfam" id="PF12804"/>
    </source>
</evidence>
<dbReference type="EMBL" id="CP036272">
    <property type="protein sequence ID" value="QDT57527.1"/>
    <property type="molecule type" value="Genomic_DNA"/>
</dbReference>
<keyword evidence="5" id="KW-0460">Magnesium</keyword>
<accession>A0A517SN21</accession>
<sequence>MLAKPDWDPNVVCPQMKLLAVVLCGGQSKRMGQDKAQLDAGAGRSLLDVAVQRFEALATLLSSNESLFSIDKIILSVPYSTSITATPVLGSMLIEPLADPAVSNGPITGLLTVLRSAQQNGYDACILTPVDTPVLTTEALHLLVNCYAANPEQVLCVQRDDQSADSPWIEPLIAIYPVSVITAINDAISQSKFSMQRLCHSLSARTHQVPAAQCFNVNTPQDYDQISEKHER</sequence>
<organism evidence="9 10">
    <name type="scientific">Stieleria bergensis</name>
    <dbReference type="NCBI Taxonomy" id="2528025"/>
    <lineage>
        <taxon>Bacteria</taxon>
        <taxon>Pseudomonadati</taxon>
        <taxon>Planctomycetota</taxon>
        <taxon>Planctomycetia</taxon>
        <taxon>Pirellulales</taxon>
        <taxon>Pirellulaceae</taxon>
        <taxon>Stieleria</taxon>
    </lineage>
</organism>
<dbReference type="PANTHER" id="PTHR19136:SF81">
    <property type="entry name" value="MOLYBDENUM COFACTOR GUANYLYLTRANSFERASE"/>
    <property type="match status" value="1"/>
</dbReference>
<dbReference type="CDD" id="cd02503">
    <property type="entry name" value="MobA"/>
    <property type="match status" value="1"/>
</dbReference>
<reference evidence="9 10" key="1">
    <citation type="submission" date="2019-02" db="EMBL/GenBank/DDBJ databases">
        <title>Deep-cultivation of Planctomycetes and their phenomic and genomic characterization uncovers novel biology.</title>
        <authorList>
            <person name="Wiegand S."/>
            <person name="Jogler M."/>
            <person name="Boedeker C."/>
            <person name="Pinto D."/>
            <person name="Vollmers J."/>
            <person name="Rivas-Marin E."/>
            <person name="Kohn T."/>
            <person name="Peeters S.H."/>
            <person name="Heuer A."/>
            <person name="Rast P."/>
            <person name="Oberbeckmann S."/>
            <person name="Bunk B."/>
            <person name="Jeske O."/>
            <person name="Meyerdierks A."/>
            <person name="Storesund J.E."/>
            <person name="Kallscheuer N."/>
            <person name="Luecker S."/>
            <person name="Lage O.M."/>
            <person name="Pohl T."/>
            <person name="Merkel B.J."/>
            <person name="Hornburger P."/>
            <person name="Mueller R.-W."/>
            <person name="Bruemmer F."/>
            <person name="Labrenz M."/>
            <person name="Spormann A.M."/>
            <person name="Op den Camp H."/>
            <person name="Overmann J."/>
            <person name="Amann R."/>
            <person name="Jetten M.S.M."/>
            <person name="Mascher T."/>
            <person name="Medema M.H."/>
            <person name="Devos D.P."/>
            <person name="Kaster A.-K."/>
            <person name="Ovreas L."/>
            <person name="Rohde M."/>
            <person name="Galperin M.Y."/>
            <person name="Jogler C."/>
        </authorList>
    </citation>
    <scope>NUCLEOTIDE SEQUENCE [LARGE SCALE GENOMIC DNA]</scope>
    <source>
        <strain evidence="9 10">SV_7m_r</strain>
    </source>
</reference>
<evidence type="ECO:0000256" key="4">
    <source>
        <dbReference type="ARBA" id="ARBA00022741"/>
    </source>
</evidence>
<proteinExistence type="predicted"/>
<dbReference type="Gene3D" id="3.90.550.10">
    <property type="entry name" value="Spore Coat Polysaccharide Biosynthesis Protein SpsA, Chain A"/>
    <property type="match status" value="1"/>
</dbReference>
<keyword evidence="2 9" id="KW-0808">Transferase</keyword>
<dbReference type="GO" id="GO:0061603">
    <property type="term" value="F:molybdenum cofactor guanylyltransferase activity"/>
    <property type="evidence" value="ECO:0007669"/>
    <property type="project" value="UniProtKB-EC"/>
</dbReference>
<keyword evidence="10" id="KW-1185">Reference proteome</keyword>
<feature type="domain" description="MobA-like NTP transferase" evidence="8">
    <location>
        <begin position="20"/>
        <end position="191"/>
    </location>
</feature>
<evidence type="ECO:0000256" key="3">
    <source>
        <dbReference type="ARBA" id="ARBA00022723"/>
    </source>
</evidence>
<dbReference type="InterPro" id="IPR029044">
    <property type="entry name" value="Nucleotide-diphossugar_trans"/>
</dbReference>
<keyword evidence="3" id="KW-0479">Metal-binding</keyword>
<evidence type="ECO:0000256" key="2">
    <source>
        <dbReference type="ARBA" id="ARBA00022679"/>
    </source>
</evidence>
<keyword evidence="4" id="KW-0547">Nucleotide-binding</keyword>
<dbReference type="InterPro" id="IPR013482">
    <property type="entry name" value="Molybde_CF_guanTrfase"/>
</dbReference>
<evidence type="ECO:0000313" key="10">
    <source>
        <dbReference type="Proteomes" id="UP000315003"/>
    </source>
</evidence>
<evidence type="ECO:0000256" key="6">
    <source>
        <dbReference type="ARBA" id="ARBA00023134"/>
    </source>
</evidence>
<keyword evidence="7" id="KW-0501">Molybdenum cofactor biosynthesis</keyword>
<keyword evidence="6" id="KW-0342">GTP-binding</keyword>
<name>A0A517SN21_9BACT</name>
<dbReference type="PANTHER" id="PTHR19136">
    <property type="entry name" value="MOLYBDENUM COFACTOR GUANYLYLTRANSFERASE"/>
    <property type="match status" value="1"/>
</dbReference>